<dbReference type="Proteomes" id="UP001162162">
    <property type="component" value="Unassembled WGS sequence"/>
</dbReference>
<evidence type="ECO:0000313" key="2">
    <source>
        <dbReference type="Proteomes" id="UP001162162"/>
    </source>
</evidence>
<dbReference type="EMBL" id="JAPWTK010000538">
    <property type="protein sequence ID" value="KAJ8938727.1"/>
    <property type="molecule type" value="Genomic_DNA"/>
</dbReference>
<keyword evidence="2" id="KW-1185">Reference proteome</keyword>
<gene>
    <name evidence="1" type="ORF">NQ318_005581</name>
</gene>
<sequence>MVEIREDELSEENDILPLIVITTVQRENTHGKDVGHTTKPCDRCQLPQAGFEPAQIIALGVIAIWRFTHRAIAAVS</sequence>
<organism evidence="1 2">
    <name type="scientific">Aromia moschata</name>
    <dbReference type="NCBI Taxonomy" id="1265417"/>
    <lineage>
        <taxon>Eukaryota</taxon>
        <taxon>Metazoa</taxon>
        <taxon>Ecdysozoa</taxon>
        <taxon>Arthropoda</taxon>
        <taxon>Hexapoda</taxon>
        <taxon>Insecta</taxon>
        <taxon>Pterygota</taxon>
        <taxon>Neoptera</taxon>
        <taxon>Endopterygota</taxon>
        <taxon>Coleoptera</taxon>
        <taxon>Polyphaga</taxon>
        <taxon>Cucujiformia</taxon>
        <taxon>Chrysomeloidea</taxon>
        <taxon>Cerambycidae</taxon>
        <taxon>Cerambycinae</taxon>
        <taxon>Callichromatini</taxon>
        <taxon>Aromia</taxon>
    </lineage>
</organism>
<proteinExistence type="predicted"/>
<protein>
    <submittedName>
        <fullName evidence="1">Uncharacterized protein</fullName>
    </submittedName>
</protein>
<name>A0AAV8XIS2_9CUCU</name>
<accession>A0AAV8XIS2</accession>
<dbReference type="AlphaFoldDB" id="A0AAV8XIS2"/>
<comment type="caution">
    <text evidence="1">The sequence shown here is derived from an EMBL/GenBank/DDBJ whole genome shotgun (WGS) entry which is preliminary data.</text>
</comment>
<reference evidence="1" key="1">
    <citation type="journal article" date="2023" name="Insect Mol. Biol.">
        <title>Genome sequencing provides insights into the evolution of gene families encoding plant cell wall-degrading enzymes in longhorned beetles.</title>
        <authorList>
            <person name="Shin N.R."/>
            <person name="Okamura Y."/>
            <person name="Kirsch R."/>
            <person name="Pauchet Y."/>
        </authorList>
    </citation>
    <scope>NUCLEOTIDE SEQUENCE</scope>
    <source>
        <strain evidence="1">AMC_N1</strain>
    </source>
</reference>
<evidence type="ECO:0000313" key="1">
    <source>
        <dbReference type="EMBL" id="KAJ8938727.1"/>
    </source>
</evidence>